<feature type="compositionally biased region" description="Pro residues" evidence="9">
    <location>
        <begin position="10"/>
        <end position="19"/>
    </location>
</feature>
<dbReference type="OrthoDB" id="8062037at2759"/>
<feature type="domain" description="RING-type" evidence="11">
    <location>
        <begin position="168"/>
        <end position="210"/>
    </location>
</feature>
<keyword evidence="7 10" id="KW-0472">Membrane</keyword>
<evidence type="ECO:0000256" key="5">
    <source>
        <dbReference type="ARBA" id="ARBA00022833"/>
    </source>
</evidence>
<dbReference type="InterPro" id="IPR013083">
    <property type="entry name" value="Znf_RING/FYVE/PHD"/>
</dbReference>
<keyword evidence="4 8" id="KW-0863">Zinc-finger</keyword>
<proteinExistence type="predicted"/>
<keyword evidence="5" id="KW-0862">Zinc</keyword>
<accession>A0A139A2B3</accession>
<organism evidence="12 13">
    <name type="scientific">Gonapodya prolifera (strain JEL478)</name>
    <name type="common">Monoblepharis prolifera</name>
    <dbReference type="NCBI Taxonomy" id="1344416"/>
    <lineage>
        <taxon>Eukaryota</taxon>
        <taxon>Fungi</taxon>
        <taxon>Fungi incertae sedis</taxon>
        <taxon>Chytridiomycota</taxon>
        <taxon>Chytridiomycota incertae sedis</taxon>
        <taxon>Monoblepharidomycetes</taxon>
        <taxon>Monoblepharidales</taxon>
        <taxon>Gonapodyaceae</taxon>
        <taxon>Gonapodya</taxon>
    </lineage>
</organism>
<dbReference type="SUPFAM" id="SSF57850">
    <property type="entry name" value="RING/U-box"/>
    <property type="match status" value="1"/>
</dbReference>
<dbReference type="Gene3D" id="3.30.40.10">
    <property type="entry name" value="Zinc/RING finger domain, C3HC4 (zinc finger)"/>
    <property type="match status" value="1"/>
</dbReference>
<dbReference type="EMBL" id="KQ965812">
    <property type="protein sequence ID" value="KXS10874.1"/>
    <property type="molecule type" value="Genomic_DNA"/>
</dbReference>
<evidence type="ECO:0000256" key="9">
    <source>
        <dbReference type="SAM" id="MobiDB-lite"/>
    </source>
</evidence>
<gene>
    <name evidence="12" type="ORF">M427DRAFT_36481</name>
</gene>
<evidence type="ECO:0000256" key="7">
    <source>
        <dbReference type="ARBA" id="ARBA00023136"/>
    </source>
</evidence>
<evidence type="ECO:0000256" key="10">
    <source>
        <dbReference type="SAM" id="Phobius"/>
    </source>
</evidence>
<dbReference type="GO" id="GO:0016020">
    <property type="term" value="C:membrane"/>
    <property type="evidence" value="ECO:0007669"/>
    <property type="project" value="UniProtKB-SubCell"/>
</dbReference>
<evidence type="ECO:0000256" key="6">
    <source>
        <dbReference type="ARBA" id="ARBA00022989"/>
    </source>
</evidence>
<dbReference type="SMART" id="SM00184">
    <property type="entry name" value="RING"/>
    <property type="match status" value="1"/>
</dbReference>
<keyword evidence="3" id="KW-0479">Metal-binding</keyword>
<evidence type="ECO:0000313" key="13">
    <source>
        <dbReference type="Proteomes" id="UP000070544"/>
    </source>
</evidence>
<evidence type="ECO:0000256" key="4">
    <source>
        <dbReference type="ARBA" id="ARBA00022771"/>
    </source>
</evidence>
<feature type="region of interest" description="Disordered" evidence="9">
    <location>
        <begin position="1"/>
        <end position="21"/>
    </location>
</feature>
<comment type="subcellular location">
    <subcellularLocation>
        <location evidence="1">Membrane</location>
    </subcellularLocation>
</comment>
<reference evidence="12 13" key="1">
    <citation type="journal article" date="2015" name="Genome Biol. Evol.">
        <title>Phylogenomic analyses indicate that early fungi evolved digesting cell walls of algal ancestors of land plants.</title>
        <authorList>
            <person name="Chang Y."/>
            <person name="Wang S."/>
            <person name="Sekimoto S."/>
            <person name="Aerts A.L."/>
            <person name="Choi C."/>
            <person name="Clum A."/>
            <person name="LaButti K.M."/>
            <person name="Lindquist E.A."/>
            <person name="Yee Ngan C."/>
            <person name="Ohm R.A."/>
            <person name="Salamov A.A."/>
            <person name="Grigoriev I.V."/>
            <person name="Spatafora J.W."/>
            <person name="Berbee M.L."/>
        </authorList>
    </citation>
    <scope>NUCLEOTIDE SEQUENCE [LARGE SCALE GENOMIC DNA]</scope>
    <source>
        <strain evidence="12 13">JEL478</strain>
    </source>
</reference>
<evidence type="ECO:0000256" key="1">
    <source>
        <dbReference type="ARBA" id="ARBA00004370"/>
    </source>
</evidence>
<keyword evidence="2 10" id="KW-0812">Transmembrane</keyword>
<keyword evidence="13" id="KW-1185">Reference proteome</keyword>
<dbReference type="AlphaFoldDB" id="A0A139A2B3"/>
<dbReference type="PROSITE" id="PS50089">
    <property type="entry name" value="ZF_RING_2"/>
    <property type="match status" value="1"/>
</dbReference>
<dbReference type="PANTHER" id="PTHR46539">
    <property type="entry name" value="E3 UBIQUITIN-PROTEIN LIGASE ATL42"/>
    <property type="match status" value="1"/>
</dbReference>
<sequence>MAAVASPIASKPPPPPPSPTFERQPPGFIVLYCLVAAVVGGTIWFCWWFLIATRLGRPRLRIKRGPGSGLTREFVNTLPSHTFVTGTRGQPDLSKARFPSAGGDSTDTLSYVKPQPSKPDAQNSLGTVVLAAIRAGWNRGGVSATPQPDGVGAGEELVTLRNSTLEECAVCLQRFKPTERVRRLPCSHDFHADCVDPWLLDVSALCPLCKQDVRPADMIAAMEAAAAAAAEGGEGGDAEASGNRGADAEASTRGRVRRMDGFDQRGVGPSVW</sequence>
<dbReference type="STRING" id="1344416.A0A139A2B3"/>
<evidence type="ECO:0000256" key="8">
    <source>
        <dbReference type="PROSITE-ProRule" id="PRU00175"/>
    </source>
</evidence>
<feature type="transmembrane region" description="Helical" evidence="10">
    <location>
        <begin position="29"/>
        <end position="51"/>
    </location>
</feature>
<dbReference type="Pfam" id="PF13639">
    <property type="entry name" value="zf-RING_2"/>
    <property type="match status" value="1"/>
</dbReference>
<protein>
    <recommendedName>
        <fullName evidence="11">RING-type domain-containing protein</fullName>
    </recommendedName>
</protein>
<evidence type="ECO:0000259" key="11">
    <source>
        <dbReference type="PROSITE" id="PS50089"/>
    </source>
</evidence>
<dbReference type="GO" id="GO:0008270">
    <property type="term" value="F:zinc ion binding"/>
    <property type="evidence" value="ECO:0007669"/>
    <property type="project" value="UniProtKB-KW"/>
</dbReference>
<evidence type="ECO:0000256" key="2">
    <source>
        <dbReference type="ARBA" id="ARBA00022692"/>
    </source>
</evidence>
<keyword evidence="6 10" id="KW-1133">Transmembrane helix</keyword>
<feature type="compositionally biased region" description="Basic and acidic residues" evidence="9">
    <location>
        <begin position="246"/>
        <end position="263"/>
    </location>
</feature>
<evidence type="ECO:0000313" key="12">
    <source>
        <dbReference type="EMBL" id="KXS10874.1"/>
    </source>
</evidence>
<feature type="region of interest" description="Disordered" evidence="9">
    <location>
        <begin position="85"/>
        <end position="121"/>
    </location>
</feature>
<dbReference type="PANTHER" id="PTHR46539:SF9">
    <property type="entry name" value="RING-H2 FINGER PROTEIN ATL56"/>
    <property type="match status" value="1"/>
</dbReference>
<name>A0A139A2B3_GONPJ</name>
<dbReference type="Proteomes" id="UP000070544">
    <property type="component" value="Unassembled WGS sequence"/>
</dbReference>
<feature type="region of interest" description="Disordered" evidence="9">
    <location>
        <begin position="233"/>
        <end position="272"/>
    </location>
</feature>
<evidence type="ECO:0000256" key="3">
    <source>
        <dbReference type="ARBA" id="ARBA00022723"/>
    </source>
</evidence>
<dbReference type="InterPro" id="IPR001841">
    <property type="entry name" value="Znf_RING"/>
</dbReference>